<dbReference type="InterPro" id="IPR012292">
    <property type="entry name" value="Globin/Proto"/>
</dbReference>
<comment type="caution">
    <text evidence="2">The sequence shown here is derived from an EMBL/GenBank/DDBJ whole genome shotgun (WGS) entry which is preliminary data.</text>
</comment>
<dbReference type="RefSeq" id="WP_344659823.1">
    <property type="nucleotide sequence ID" value="NZ_BAAAQM010000033.1"/>
</dbReference>
<feature type="compositionally biased region" description="Low complexity" evidence="1">
    <location>
        <begin position="277"/>
        <end position="289"/>
    </location>
</feature>
<evidence type="ECO:0000256" key="1">
    <source>
        <dbReference type="SAM" id="MobiDB-lite"/>
    </source>
</evidence>
<feature type="region of interest" description="Disordered" evidence="1">
    <location>
        <begin position="261"/>
        <end position="289"/>
    </location>
</feature>
<dbReference type="Gene3D" id="1.10.490.10">
    <property type="entry name" value="Globins"/>
    <property type="match status" value="1"/>
</dbReference>
<dbReference type="EMBL" id="BAAAQM010000033">
    <property type="protein sequence ID" value="GAA1984481.1"/>
    <property type="molecule type" value="Genomic_DNA"/>
</dbReference>
<feature type="compositionally biased region" description="Acidic residues" evidence="1">
    <location>
        <begin position="261"/>
        <end position="272"/>
    </location>
</feature>
<gene>
    <name evidence="2" type="ORF">GCM10009838_52990</name>
</gene>
<reference evidence="3" key="1">
    <citation type="journal article" date="2019" name="Int. J. Syst. Evol. Microbiol.">
        <title>The Global Catalogue of Microorganisms (GCM) 10K type strain sequencing project: providing services to taxonomists for standard genome sequencing and annotation.</title>
        <authorList>
            <consortium name="The Broad Institute Genomics Platform"/>
            <consortium name="The Broad Institute Genome Sequencing Center for Infectious Disease"/>
            <person name="Wu L."/>
            <person name="Ma J."/>
        </authorList>
    </citation>
    <scope>NUCLEOTIDE SEQUENCE [LARGE SCALE GENOMIC DNA]</scope>
    <source>
        <strain evidence="3">JCM 16013</strain>
    </source>
</reference>
<keyword evidence="3" id="KW-1185">Reference proteome</keyword>
<evidence type="ECO:0000313" key="3">
    <source>
        <dbReference type="Proteomes" id="UP001499854"/>
    </source>
</evidence>
<protein>
    <recommendedName>
        <fullName evidence="4">Globin</fullName>
    </recommendedName>
</protein>
<sequence length="311" mass="33394">MTQPTTAGVGRPSAECIRNVQLSCQLLQRHEGVFVDSFFHKVLDEVRWAGRMGPERARPLCDGLARSVLWAGLSQDSDELIERTMREVGANYKRQGVPDEWYRELGKSLLFAVRQMHPSDWGSLLSSDWVAYYMWLSEFIRLGALDAPAEDTSSEGAGAATGTGGTPGAGGTPGTGGTGSAASSAVVRIESLGDVVSLLRSRYFPDNERALTTICTRVALRTGTDLRNPRPDQYADPVAISNVLSTLLVLGYSLQSFSIEDASEPEPADAEGQDTPAASAGSGSIIGRSRALRRRVSRIFGVSRSTPGGER</sequence>
<feature type="compositionally biased region" description="Gly residues" evidence="1">
    <location>
        <begin position="159"/>
        <end position="179"/>
    </location>
</feature>
<evidence type="ECO:0000313" key="2">
    <source>
        <dbReference type="EMBL" id="GAA1984481.1"/>
    </source>
</evidence>
<name>A0ABP5DQ64_9ACTN</name>
<dbReference type="SUPFAM" id="SSF46458">
    <property type="entry name" value="Globin-like"/>
    <property type="match status" value="1"/>
</dbReference>
<accession>A0ABP5DQ64</accession>
<proteinExistence type="predicted"/>
<feature type="region of interest" description="Disordered" evidence="1">
    <location>
        <begin position="151"/>
        <end position="182"/>
    </location>
</feature>
<evidence type="ECO:0008006" key="4">
    <source>
        <dbReference type="Google" id="ProtNLM"/>
    </source>
</evidence>
<organism evidence="2 3">
    <name type="scientific">Catenulispora subtropica</name>
    <dbReference type="NCBI Taxonomy" id="450798"/>
    <lineage>
        <taxon>Bacteria</taxon>
        <taxon>Bacillati</taxon>
        <taxon>Actinomycetota</taxon>
        <taxon>Actinomycetes</taxon>
        <taxon>Catenulisporales</taxon>
        <taxon>Catenulisporaceae</taxon>
        <taxon>Catenulispora</taxon>
    </lineage>
</organism>
<dbReference type="InterPro" id="IPR009050">
    <property type="entry name" value="Globin-like_sf"/>
</dbReference>
<dbReference type="Proteomes" id="UP001499854">
    <property type="component" value="Unassembled WGS sequence"/>
</dbReference>